<name>A0A6S7FQ96_PARCT</name>
<dbReference type="EMBL" id="CACRXK020000163">
    <property type="protein sequence ID" value="CAB3979062.1"/>
    <property type="molecule type" value="Genomic_DNA"/>
</dbReference>
<proteinExistence type="predicted"/>
<reference evidence="1" key="1">
    <citation type="submission" date="2020-04" db="EMBL/GenBank/DDBJ databases">
        <authorList>
            <person name="Alioto T."/>
            <person name="Alioto T."/>
            <person name="Gomez Garrido J."/>
        </authorList>
    </citation>
    <scope>NUCLEOTIDE SEQUENCE</scope>
    <source>
        <strain evidence="1">A484AB</strain>
    </source>
</reference>
<comment type="caution">
    <text evidence="1">The sequence shown here is derived from an EMBL/GenBank/DDBJ whole genome shotgun (WGS) entry which is preliminary data.</text>
</comment>
<dbReference type="Proteomes" id="UP001152795">
    <property type="component" value="Unassembled WGS sequence"/>
</dbReference>
<keyword evidence="2" id="KW-1185">Reference proteome</keyword>
<evidence type="ECO:0000313" key="2">
    <source>
        <dbReference type="Proteomes" id="UP001152795"/>
    </source>
</evidence>
<protein>
    <submittedName>
        <fullName evidence="1">Uncharacterized protein</fullName>
    </submittedName>
</protein>
<sequence length="143" mass="15347">IQTLEKQVQILTNLVHAQSNIVSKFSCSKGSSGSNTASECISKVADQAKKIAKLEKDLNSLQTTVSAHVSDQWPSGSYCILASGNCPAGFSLCSGYMKAISLYAGSAYYMKQATFGDSKIQCHGRCGQYGHWTGELYINACCK</sequence>
<dbReference type="OrthoDB" id="5958892at2759"/>
<dbReference type="AlphaFoldDB" id="A0A6S7FQ96"/>
<organism evidence="1 2">
    <name type="scientific">Paramuricea clavata</name>
    <name type="common">Red gorgonian</name>
    <name type="synonym">Violescent sea-whip</name>
    <dbReference type="NCBI Taxonomy" id="317549"/>
    <lineage>
        <taxon>Eukaryota</taxon>
        <taxon>Metazoa</taxon>
        <taxon>Cnidaria</taxon>
        <taxon>Anthozoa</taxon>
        <taxon>Octocorallia</taxon>
        <taxon>Malacalcyonacea</taxon>
        <taxon>Plexauridae</taxon>
        <taxon>Paramuricea</taxon>
    </lineage>
</organism>
<feature type="non-terminal residue" evidence="1">
    <location>
        <position position="143"/>
    </location>
</feature>
<gene>
    <name evidence="1" type="ORF">PACLA_8A089765</name>
</gene>
<evidence type="ECO:0000313" key="1">
    <source>
        <dbReference type="EMBL" id="CAB3979062.1"/>
    </source>
</evidence>
<accession>A0A6S7FQ96</accession>